<proteinExistence type="predicted"/>
<gene>
    <name evidence="1" type="ORF">BCF58_0683</name>
</gene>
<dbReference type="Proteomes" id="UP000272428">
    <property type="component" value="Unassembled WGS sequence"/>
</dbReference>
<dbReference type="AlphaFoldDB" id="A0A495SPN9"/>
<dbReference type="RefSeq" id="WP_121460371.1">
    <property type="nucleotide sequence ID" value="NZ_RBXB01000001.1"/>
</dbReference>
<sequence length="1087" mass="124718">MRKILKTITAGIFIAIHCNTLAQVGGIDGIAKGEVKDVNFNKDFAVDLYTGTVNINIPLEKIQQGSLPLDLGLSYDATGVLVNNISGIVGQNWHLNAGGSITRKIKGMCFDELNYDKGGQPGLSSAMTYQTGFFEARILLNRNDWKDLAHMQRILTRAIAIAPIGPFYGGPPYYEIDFGDGLPDFDKVFKIDTEPDIFYFNFFDKSGYFFMGEDGNWKVSSKDNLKVLYNEETDLVNPLSGIKFKSPAVEISESYKRKSIGRLTLVDDKGVKYIFGDNDLKSMEVVMGEYYTTEFFYPFVAKWNLKKVIDPNGKILYDFTYKTGQHFLSNLFVEARHEVSSNEDNGTYTYSANPQTWSNFYKLYRESGDLYKPSYLSRIVAFDGTSVDFAYVEKANIQYTRSGNVFFEQKPYPDSPYYPLFNRKWLHEKLNTIYSDEIPATDGTDQKSIRYVLSEVKVNFNNKLINKFNFQYANADPRVFLYQIIKNDDEKHQFFYHYPNDLPGYFSEKKDMWGYYNGYSTSLSHSNNYNFWQNFENNKYSTRGTVTSKMLNGSLQQIVWPTGGSTNFVFEPHSFRHRVINQKSLNNSVITETFPNGGGGLRIKKIISEGKEREFFYNNSFDEMDNNISSGILLYEPIFFLRHPVYELNFGDVTGTMIPSGGTSSADGINPKSDFFKSNVAYSTVFEKTNDGYIKYTFNDFFDSPDYYMEERMRPFNKLSKKIDMSFDRGQLKTKTYFDANQNMILFKSYAYKKLFGGLSSKGIDYNYFTSNYSEHPQDDVFGGGLFPISQPDCLGCNSKMDPYLIYYSDKVLETELTTEYFKDGRKIESLKRYYYKSPLDASYSLIDKIEEYPSKYDLSKFKTIRFDYAIDTDTSEPIIQSMIEKNMVGIPLAVTQYNEQNEPISRTETIYAKNSITNNLVLPVSTRTSKTGTYGYGNDAAVHRQVTYDLYDAHGRILQYTDGSGIPTTIIWGYNRSQPIAKITGATYNQVEANVNIGYLQDASDVDIDVASENILISLLDDLRKNMAFKDHHITTYTYDPLVGITTLTDPDGLREHYKYNTKNKLEKIMNSEGKVLEEYQYHYKN</sequence>
<reference evidence="1 2" key="1">
    <citation type="submission" date="2018-10" db="EMBL/GenBank/DDBJ databases">
        <title>Genomic Encyclopedia of Archaeal and Bacterial Type Strains, Phase II (KMG-II): from individual species to whole genera.</title>
        <authorList>
            <person name="Goeker M."/>
        </authorList>
    </citation>
    <scope>NUCLEOTIDE SEQUENCE [LARGE SCALE GENOMIC DNA]</scope>
    <source>
        <strain evidence="1 2">DSM 14219</strain>
    </source>
</reference>
<dbReference type="OrthoDB" id="9814627at2"/>
<dbReference type="EMBL" id="RBXB01000001">
    <property type="protein sequence ID" value="RKT01462.1"/>
    <property type="molecule type" value="Genomic_DNA"/>
</dbReference>
<accession>A0A495SPN9</accession>
<keyword evidence="2" id="KW-1185">Reference proteome</keyword>
<dbReference type="Gene3D" id="2.180.10.10">
    <property type="entry name" value="RHS repeat-associated core"/>
    <property type="match status" value="1"/>
</dbReference>
<comment type="caution">
    <text evidence="1">The sequence shown here is derived from an EMBL/GenBank/DDBJ whole genome shotgun (WGS) entry which is preliminary data.</text>
</comment>
<evidence type="ECO:0000313" key="2">
    <source>
        <dbReference type="Proteomes" id="UP000272428"/>
    </source>
</evidence>
<evidence type="ECO:0000313" key="1">
    <source>
        <dbReference type="EMBL" id="RKT01462.1"/>
    </source>
</evidence>
<name>A0A495SPN9_9FLAO</name>
<protein>
    <recommendedName>
        <fullName evidence="3">YD repeat-containing protein</fullName>
    </recommendedName>
</protein>
<evidence type="ECO:0008006" key="3">
    <source>
        <dbReference type="Google" id="ProtNLM"/>
    </source>
</evidence>
<organism evidence="1 2">
    <name type="scientific">Chryseobacterium defluvii</name>
    <dbReference type="NCBI Taxonomy" id="160396"/>
    <lineage>
        <taxon>Bacteria</taxon>
        <taxon>Pseudomonadati</taxon>
        <taxon>Bacteroidota</taxon>
        <taxon>Flavobacteriia</taxon>
        <taxon>Flavobacteriales</taxon>
        <taxon>Weeksellaceae</taxon>
        <taxon>Chryseobacterium group</taxon>
        <taxon>Chryseobacterium</taxon>
    </lineage>
</organism>